<dbReference type="STRING" id="1993.SAMN04489713_105109"/>
<gene>
    <name evidence="1" type="ORF">SAMN04489713_105109</name>
</gene>
<proteinExistence type="predicted"/>
<dbReference type="EMBL" id="FOVH01000005">
    <property type="protein sequence ID" value="SFO32928.1"/>
    <property type="molecule type" value="Genomic_DNA"/>
</dbReference>
<dbReference type="GeneID" id="99651869"/>
<dbReference type="AlphaFoldDB" id="A0A1I5GA39"/>
<protein>
    <recommendedName>
        <fullName evidence="3">Scramblase</fullName>
    </recommendedName>
</protein>
<reference evidence="1 2" key="1">
    <citation type="submission" date="2016-10" db="EMBL/GenBank/DDBJ databases">
        <authorList>
            <person name="de Groot N.N."/>
        </authorList>
    </citation>
    <scope>NUCLEOTIDE SEQUENCE [LARGE SCALE GENOMIC DNA]</scope>
    <source>
        <strain evidence="1 2">DSM 43067</strain>
    </source>
</reference>
<evidence type="ECO:0000313" key="1">
    <source>
        <dbReference type="EMBL" id="SFO32928.1"/>
    </source>
</evidence>
<dbReference type="InParanoid" id="A0A1I5GA39"/>
<name>A0A1I5GA39_9ACTN</name>
<keyword evidence="2" id="KW-1185">Reference proteome</keyword>
<dbReference type="Proteomes" id="UP000183413">
    <property type="component" value="Unassembled WGS sequence"/>
</dbReference>
<organism evidence="1 2">
    <name type="scientific">Actinomadura madurae</name>
    <dbReference type="NCBI Taxonomy" id="1993"/>
    <lineage>
        <taxon>Bacteria</taxon>
        <taxon>Bacillati</taxon>
        <taxon>Actinomycetota</taxon>
        <taxon>Actinomycetes</taxon>
        <taxon>Streptosporangiales</taxon>
        <taxon>Thermomonosporaceae</taxon>
        <taxon>Actinomadura</taxon>
    </lineage>
</organism>
<sequence>MLFGTGEFLYSQGMCRGWNGEVLAEIRQPRGSWRALFLGAGDRVRLARPDGAPILTTVLPRETPVRDVPVEDASGTLIGTIRKRGRDFTVEDSLSVPIGDIRFDRNTHVMTDLHRHSIALGAQRPDMAWRIDLRPGIPDTDARLFLAFVIVMDETLRRTGNGT</sequence>
<accession>A0A1I5GA39</accession>
<evidence type="ECO:0008006" key="3">
    <source>
        <dbReference type="Google" id="ProtNLM"/>
    </source>
</evidence>
<evidence type="ECO:0000313" key="2">
    <source>
        <dbReference type="Proteomes" id="UP000183413"/>
    </source>
</evidence>
<dbReference type="RefSeq" id="WP_021598004.1">
    <property type="nucleotide sequence ID" value="NZ_CP083237.1"/>
</dbReference>